<keyword evidence="1" id="KW-1133">Transmembrane helix</keyword>
<evidence type="ECO:0000256" key="1">
    <source>
        <dbReference type="SAM" id="Phobius"/>
    </source>
</evidence>
<keyword evidence="2" id="KW-0732">Signal</keyword>
<dbReference type="EMBL" id="GBXM01002679">
    <property type="protein sequence ID" value="JAI05899.1"/>
    <property type="molecule type" value="Transcribed_RNA"/>
</dbReference>
<organism evidence="3">
    <name type="scientific">Anguilla anguilla</name>
    <name type="common">European freshwater eel</name>
    <name type="synonym">Muraena anguilla</name>
    <dbReference type="NCBI Taxonomy" id="7936"/>
    <lineage>
        <taxon>Eukaryota</taxon>
        <taxon>Metazoa</taxon>
        <taxon>Chordata</taxon>
        <taxon>Craniata</taxon>
        <taxon>Vertebrata</taxon>
        <taxon>Euteleostomi</taxon>
        <taxon>Actinopterygii</taxon>
        <taxon>Neopterygii</taxon>
        <taxon>Teleostei</taxon>
        <taxon>Anguilliformes</taxon>
        <taxon>Anguillidae</taxon>
        <taxon>Anguilla</taxon>
    </lineage>
</organism>
<sequence length="78" mass="8367">MLCYAVLCVMLCCAMLCCVFLCCAVNSHAVLRCVGYSSLCCAALFCSGWPLTARSFPLLHRSMLPSGCSCRACSPESK</sequence>
<reference evidence="3" key="1">
    <citation type="submission" date="2014-11" db="EMBL/GenBank/DDBJ databases">
        <authorList>
            <person name="Amaro Gonzalez C."/>
        </authorList>
    </citation>
    <scope>NUCLEOTIDE SEQUENCE</scope>
</reference>
<feature type="signal peptide" evidence="2">
    <location>
        <begin position="1"/>
        <end position="24"/>
    </location>
</feature>
<evidence type="ECO:0008006" key="4">
    <source>
        <dbReference type="Google" id="ProtNLM"/>
    </source>
</evidence>
<evidence type="ECO:0000256" key="2">
    <source>
        <dbReference type="SAM" id="SignalP"/>
    </source>
</evidence>
<protein>
    <recommendedName>
        <fullName evidence="4">Secreted protein</fullName>
    </recommendedName>
</protein>
<proteinExistence type="predicted"/>
<evidence type="ECO:0000313" key="3">
    <source>
        <dbReference type="EMBL" id="JAI05899.1"/>
    </source>
</evidence>
<reference evidence="3" key="2">
    <citation type="journal article" date="2015" name="Fish Shellfish Immunol.">
        <title>Early steps in the European eel (Anguilla anguilla)-Vibrio vulnificus interaction in the gills: Role of the RtxA13 toxin.</title>
        <authorList>
            <person name="Callol A."/>
            <person name="Pajuelo D."/>
            <person name="Ebbesson L."/>
            <person name="Teles M."/>
            <person name="MacKenzie S."/>
            <person name="Amaro C."/>
        </authorList>
    </citation>
    <scope>NUCLEOTIDE SEQUENCE</scope>
</reference>
<name>A0A0E9XW33_ANGAN</name>
<keyword evidence="1" id="KW-0472">Membrane</keyword>
<accession>A0A0E9XW33</accession>
<keyword evidence="1" id="KW-0812">Transmembrane</keyword>
<feature type="transmembrane region" description="Helical" evidence="1">
    <location>
        <begin position="34"/>
        <end position="53"/>
    </location>
</feature>
<feature type="chain" id="PRO_5002435239" description="Secreted protein" evidence="2">
    <location>
        <begin position="25"/>
        <end position="78"/>
    </location>
</feature>
<dbReference type="AlphaFoldDB" id="A0A0E9XW33"/>